<feature type="domain" description="AB hydrolase-1" evidence="4">
    <location>
        <begin position="85"/>
        <end position="260"/>
    </location>
</feature>
<evidence type="ECO:0000313" key="6">
    <source>
        <dbReference type="Proteomes" id="UP000184356"/>
    </source>
</evidence>
<organism evidence="5 6">
    <name type="scientific">Aspergillus sydowii CBS 593.65</name>
    <dbReference type="NCBI Taxonomy" id="1036612"/>
    <lineage>
        <taxon>Eukaryota</taxon>
        <taxon>Fungi</taxon>
        <taxon>Dikarya</taxon>
        <taxon>Ascomycota</taxon>
        <taxon>Pezizomycotina</taxon>
        <taxon>Eurotiomycetes</taxon>
        <taxon>Eurotiomycetidae</taxon>
        <taxon>Eurotiales</taxon>
        <taxon>Aspergillaceae</taxon>
        <taxon>Aspergillus</taxon>
        <taxon>Aspergillus subgen. Nidulantes</taxon>
    </lineage>
</organism>
<keyword evidence="6" id="KW-1185">Reference proteome</keyword>
<evidence type="ECO:0000256" key="1">
    <source>
        <dbReference type="ARBA" id="ARBA00010088"/>
    </source>
</evidence>
<evidence type="ECO:0000256" key="2">
    <source>
        <dbReference type="ARBA" id="ARBA00022801"/>
    </source>
</evidence>
<dbReference type="GO" id="GO:0016787">
    <property type="term" value="F:hydrolase activity"/>
    <property type="evidence" value="ECO:0007669"/>
    <property type="project" value="UniProtKB-KW"/>
</dbReference>
<name>A0A1L9T7Y4_9EURO</name>
<dbReference type="OrthoDB" id="425534at2759"/>
<feature type="signal peptide" evidence="3">
    <location>
        <begin position="1"/>
        <end position="19"/>
    </location>
</feature>
<dbReference type="EMBL" id="KV878592">
    <property type="protein sequence ID" value="OJJ55554.1"/>
    <property type="molecule type" value="Genomic_DNA"/>
</dbReference>
<proteinExistence type="inferred from homology"/>
<dbReference type="PANTHER" id="PTHR43248:SF25">
    <property type="entry name" value="AB HYDROLASE-1 DOMAIN-CONTAINING PROTEIN-RELATED"/>
    <property type="match status" value="1"/>
</dbReference>
<dbReference type="PANTHER" id="PTHR43248">
    <property type="entry name" value="2-SUCCINYL-6-HYDROXY-2,4-CYCLOHEXADIENE-1-CARBOXYLATE SYNTHASE"/>
    <property type="match status" value="1"/>
</dbReference>
<dbReference type="GeneID" id="63768791"/>
<accession>A0A1L9T7Y4</accession>
<dbReference type="Gene3D" id="3.40.50.1820">
    <property type="entry name" value="alpha/beta hydrolase"/>
    <property type="match status" value="1"/>
</dbReference>
<sequence>MKFLCFAAVIVCAQAAALSSRYNITLNDWSALKASPDLQWVPCLQKYTCAKLQVPLDYGDPSHGTTGIAFIKLPAQNGTKDTQSLLINPGGPGGSGVEAALSQGAAIAELVQGRHDIVGFDPRGVGRSGPVADCWPDNPAARAQFETLYYPETSSASSTALGRQFAASDIFGKTCTGPVGGRNGATAFVSTPAVARDLLSFVKAEQKGSKRDGKLWYLGVSYGTVLGSTFGHLFPEHVGRVILDGVVDAEDYYNVRWKSNLYDADKAVDSFVDTCFEAGPKNCSFWTNGPQKIRSRLDTILQDLKDHPIPITASGACPLPLLATYSDLKQYILQATYAPLQGFPTLADILSSLEKGNTTAYVAAVTNLSIPADPCNYNYRETGTHDIATLIKCADGAASRGHDQIPKTFSEYRSYVNDLTKQSSFFGEVWPTNANSVLCRSFDVTPANTGSLSESILATRHTANPILFVTAEIDPVAPKRG</sequence>
<dbReference type="InterPro" id="IPR000073">
    <property type="entry name" value="AB_hydrolase_1"/>
</dbReference>
<dbReference type="SUPFAM" id="SSF53474">
    <property type="entry name" value="alpha/beta-Hydrolases"/>
    <property type="match status" value="1"/>
</dbReference>
<keyword evidence="2" id="KW-0378">Hydrolase</keyword>
<protein>
    <recommendedName>
        <fullName evidence="4">AB hydrolase-1 domain-containing protein</fullName>
    </recommendedName>
</protein>
<dbReference type="InterPro" id="IPR029058">
    <property type="entry name" value="AB_hydrolase_fold"/>
</dbReference>
<dbReference type="RefSeq" id="XP_040699360.1">
    <property type="nucleotide sequence ID" value="XM_040852718.1"/>
</dbReference>
<dbReference type="AlphaFoldDB" id="A0A1L9T7Y4"/>
<evidence type="ECO:0000256" key="3">
    <source>
        <dbReference type="SAM" id="SignalP"/>
    </source>
</evidence>
<feature type="chain" id="PRO_5012702245" description="AB hydrolase-1 domain-containing protein" evidence="3">
    <location>
        <begin position="20"/>
        <end position="481"/>
    </location>
</feature>
<comment type="similarity">
    <text evidence="1">Belongs to the peptidase S33 family.</text>
</comment>
<dbReference type="Proteomes" id="UP000184356">
    <property type="component" value="Unassembled WGS sequence"/>
</dbReference>
<gene>
    <name evidence="5" type="ORF">ASPSYDRAFT_92685</name>
</gene>
<reference evidence="6" key="1">
    <citation type="journal article" date="2017" name="Genome Biol.">
        <title>Comparative genomics reveals high biological diversity and specific adaptations in the industrially and medically important fungal genus Aspergillus.</title>
        <authorList>
            <person name="de Vries R.P."/>
            <person name="Riley R."/>
            <person name="Wiebenga A."/>
            <person name="Aguilar-Osorio G."/>
            <person name="Amillis S."/>
            <person name="Uchima C.A."/>
            <person name="Anderluh G."/>
            <person name="Asadollahi M."/>
            <person name="Askin M."/>
            <person name="Barry K."/>
            <person name="Battaglia E."/>
            <person name="Bayram O."/>
            <person name="Benocci T."/>
            <person name="Braus-Stromeyer S.A."/>
            <person name="Caldana C."/>
            <person name="Canovas D."/>
            <person name="Cerqueira G.C."/>
            <person name="Chen F."/>
            <person name="Chen W."/>
            <person name="Choi C."/>
            <person name="Clum A."/>
            <person name="Dos Santos R.A."/>
            <person name="Damasio A.R."/>
            <person name="Diallinas G."/>
            <person name="Emri T."/>
            <person name="Fekete E."/>
            <person name="Flipphi M."/>
            <person name="Freyberg S."/>
            <person name="Gallo A."/>
            <person name="Gournas C."/>
            <person name="Habgood R."/>
            <person name="Hainaut M."/>
            <person name="Harispe M.L."/>
            <person name="Henrissat B."/>
            <person name="Hilden K.S."/>
            <person name="Hope R."/>
            <person name="Hossain A."/>
            <person name="Karabika E."/>
            <person name="Karaffa L."/>
            <person name="Karanyi Z."/>
            <person name="Krasevec N."/>
            <person name="Kuo A."/>
            <person name="Kusch H."/>
            <person name="LaButti K."/>
            <person name="Lagendijk E.L."/>
            <person name="Lapidus A."/>
            <person name="Levasseur A."/>
            <person name="Lindquist E."/>
            <person name="Lipzen A."/>
            <person name="Logrieco A.F."/>
            <person name="MacCabe A."/>
            <person name="Maekelae M.R."/>
            <person name="Malavazi I."/>
            <person name="Melin P."/>
            <person name="Meyer V."/>
            <person name="Mielnichuk N."/>
            <person name="Miskei M."/>
            <person name="Molnar A.P."/>
            <person name="Mule G."/>
            <person name="Ngan C.Y."/>
            <person name="Orejas M."/>
            <person name="Orosz E."/>
            <person name="Ouedraogo J.P."/>
            <person name="Overkamp K.M."/>
            <person name="Park H.-S."/>
            <person name="Perrone G."/>
            <person name="Piumi F."/>
            <person name="Punt P.J."/>
            <person name="Ram A.F."/>
            <person name="Ramon A."/>
            <person name="Rauscher S."/>
            <person name="Record E."/>
            <person name="Riano-Pachon D.M."/>
            <person name="Robert V."/>
            <person name="Roehrig J."/>
            <person name="Ruller R."/>
            <person name="Salamov A."/>
            <person name="Salih N.S."/>
            <person name="Samson R.A."/>
            <person name="Sandor E."/>
            <person name="Sanguinetti M."/>
            <person name="Schuetze T."/>
            <person name="Sepcic K."/>
            <person name="Shelest E."/>
            <person name="Sherlock G."/>
            <person name="Sophianopoulou V."/>
            <person name="Squina F.M."/>
            <person name="Sun H."/>
            <person name="Susca A."/>
            <person name="Todd R.B."/>
            <person name="Tsang A."/>
            <person name="Unkles S.E."/>
            <person name="van de Wiele N."/>
            <person name="van Rossen-Uffink D."/>
            <person name="Oliveira J.V."/>
            <person name="Vesth T.C."/>
            <person name="Visser J."/>
            <person name="Yu J.-H."/>
            <person name="Zhou M."/>
            <person name="Andersen M.R."/>
            <person name="Archer D.B."/>
            <person name="Baker S.E."/>
            <person name="Benoit I."/>
            <person name="Brakhage A.A."/>
            <person name="Braus G.H."/>
            <person name="Fischer R."/>
            <person name="Frisvad J.C."/>
            <person name="Goldman G.H."/>
            <person name="Houbraken J."/>
            <person name="Oakley B."/>
            <person name="Pocsi I."/>
            <person name="Scazzocchio C."/>
            <person name="Seiboth B."/>
            <person name="vanKuyk P.A."/>
            <person name="Wortman J."/>
            <person name="Dyer P.S."/>
            <person name="Grigoriev I.V."/>
        </authorList>
    </citation>
    <scope>NUCLEOTIDE SEQUENCE [LARGE SCALE GENOMIC DNA]</scope>
    <source>
        <strain evidence="6">CBS 593.65</strain>
    </source>
</reference>
<evidence type="ECO:0000259" key="4">
    <source>
        <dbReference type="Pfam" id="PF00561"/>
    </source>
</evidence>
<evidence type="ECO:0000313" key="5">
    <source>
        <dbReference type="EMBL" id="OJJ55554.1"/>
    </source>
</evidence>
<dbReference type="VEuPathDB" id="FungiDB:ASPSYDRAFT_92685"/>
<dbReference type="InterPro" id="IPR051601">
    <property type="entry name" value="Serine_prot/Carboxylest_S33"/>
</dbReference>
<keyword evidence="3" id="KW-0732">Signal</keyword>
<dbReference type="Pfam" id="PF00561">
    <property type="entry name" value="Abhydrolase_1"/>
    <property type="match status" value="1"/>
</dbReference>